<dbReference type="InterPro" id="IPR036425">
    <property type="entry name" value="MoaB/Mog-like_dom_sf"/>
</dbReference>
<protein>
    <recommendedName>
        <fullName evidence="1">Putative competence-damage inducible protein</fullName>
    </recommendedName>
</protein>
<dbReference type="PANTHER" id="PTHR13939:SF0">
    <property type="entry name" value="NMN AMIDOHYDROLASE-LIKE PROTEIN YFAY"/>
    <property type="match status" value="1"/>
</dbReference>
<dbReference type="Pfam" id="PF18146">
    <property type="entry name" value="CinA_KH"/>
    <property type="match status" value="1"/>
</dbReference>
<dbReference type="InterPro" id="IPR041424">
    <property type="entry name" value="CinA_KH"/>
</dbReference>
<proteinExistence type="inferred from homology"/>
<dbReference type="CDD" id="cd00885">
    <property type="entry name" value="cinA"/>
    <property type="match status" value="1"/>
</dbReference>
<accession>A0A4Y7X2B1</accession>
<dbReference type="PANTHER" id="PTHR13939">
    <property type="entry name" value="NICOTINAMIDE-NUCLEOTIDE AMIDOHYDROLASE PNCC"/>
    <property type="match status" value="1"/>
</dbReference>
<sequence>MKAEVIAVGSELLLGQIANTNGQFLSQQLAKAGVDVFYHSVVGDNATRLQETLEIASKRSELIILTGGLGPTKDDLTKEVVASFLHKELVIDEVALEQIVSFFEKRNLPMTENNRKQALVLKEATIFQNHYGMAPGMATIHQGVTYVLLPGPPREMRPMVTEQVIPFLSSHVGDVQIISRVLRFFGIGESKLETELEDLIDGQSNPTIAPLASEGEVTLRLTVKHHDETQAALLLDETERKIRERVGHYFYGYDETSLMEKLVSCLTKTGLSLASAESLTGGLFGARITNIPGASACFLAAITTYTNDMKQSWLNVPPHVLEQHGAVSPECAIAMAQGVKKLTKADVTISFTGVAGPSPSEGKEPGTVFIGLCFRDDEPEAITLQLSGSREQIRERTLKHGCQQILNRIKRWNERSNDKV</sequence>
<dbReference type="InterPro" id="IPR008136">
    <property type="entry name" value="CinA_C"/>
</dbReference>
<dbReference type="NCBIfam" id="TIGR00177">
    <property type="entry name" value="molyb_syn"/>
    <property type="match status" value="1"/>
</dbReference>
<dbReference type="GeneID" id="87597905"/>
<dbReference type="InterPro" id="IPR001453">
    <property type="entry name" value="MoaB/Mog_dom"/>
</dbReference>
<dbReference type="InterPro" id="IPR050101">
    <property type="entry name" value="CinA"/>
</dbReference>
<feature type="domain" description="MoaB/Mog" evidence="2">
    <location>
        <begin position="4"/>
        <end position="171"/>
    </location>
</feature>
<dbReference type="NCBIfam" id="TIGR00199">
    <property type="entry name" value="PncC_domain"/>
    <property type="match status" value="1"/>
</dbReference>
<comment type="similarity">
    <text evidence="1">Belongs to the CinA family.</text>
</comment>
<dbReference type="HAMAP" id="MF_00226_B">
    <property type="entry name" value="CinA_B"/>
    <property type="match status" value="1"/>
</dbReference>
<evidence type="ECO:0000313" key="3">
    <source>
        <dbReference type="EMBL" id="KOO38826.1"/>
    </source>
</evidence>
<dbReference type="SUPFAM" id="SSF53218">
    <property type="entry name" value="Molybdenum cofactor biosynthesis proteins"/>
    <property type="match status" value="1"/>
</dbReference>
<dbReference type="InterPro" id="IPR008135">
    <property type="entry name" value="Competence-induced_CinA"/>
</dbReference>
<dbReference type="SUPFAM" id="SSF142433">
    <property type="entry name" value="CinA-like"/>
    <property type="match status" value="1"/>
</dbReference>
<comment type="caution">
    <text evidence="3">The sequence shown here is derived from an EMBL/GenBank/DDBJ whole genome shotgun (WGS) entry which is preliminary data.</text>
</comment>
<dbReference type="Gene3D" id="3.90.950.20">
    <property type="entry name" value="CinA-like"/>
    <property type="match status" value="1"/>
</dbReference>
<dbReference type="RefSeq" id="WP_053430980.1">
    <property type="nucleotide sequence ID" value="NZ_CP040441.1"/>
</dbReference>
<dbReference type="Pfam" id="PF00994">
    <property type="entry name" value="MoCF_biosynth"/>
    <property type="match status" value="1"/>
</dbReference>
<gene>
    <name evidence="1" type="primary">cinA</name>
    <name evidence="3" type="ORF">AMD02_08065</name>
</gene>
<evidence type="ECO:0000259" key="2">
    <source>
        <dbReference type="SMART" id="SM00852"/>
    </source>
</evidence>
<dbReference type="PATRIC" id="fig|136160.3.peg.1942"/>
<dbReference type="Gene3D" id="3.30.70.2860">
    <property type="match status" value="1"/>
</dbReference>
<dbReference type="PIRSF" id="PIRSF006728">
    <property type="entry name" value="CinA"/>
    <property type="match status" value="1"/>
</dbReference>
<organism evidence="3">
    <name type="scientific">Halalkalibacterium halodurans</name>
    <name type="common">Bacillus halodurans</name>
    <dbReference type="NCBI Taxonomy" id="86665"/>
    <lineage>
        <taxon>Bacteria</taxon>
        <taxon>Bacillati</taxon>
        <taxon>Bacillota</taxon>
        <taxon>Bacilli</taxon>
        <taxon>Bacillales</taxon>
        <taxon>Bacillaceae</taxon>
        <taxon>Halalkalibacterium (ex Joshi et al. 2022)</taxon>
    </lineage>
</organism>
<reference evidence="3" key="1">
    <citation type="submission" date="2015-08" db="EMBL/GenBank/DDBJ databases">
        <title>Complete DNA Sequence of Pseudomonas syringae pv. actinidiae, the Causal Agent of Kiwifruit Canker Disease.</title>
        <authorList>
            <person name="Rikkerink E.H.A."/>
            <person name="Fineran P.C."/>
        </authorList>
    </citation>
    <scope>NUCLEOTIDE SEQUENCE</scope>
    <source>
        <strain evidence="3">DSM 13666</strain>
    </source>
</reference>
<dbReference type="SMART" id="SM00852">
    <property type="entry name" value="MoCF_biosynth"/>
    <property type="match status" value="1"/>
</dbReference>
<dbReference type="NCBIfam" id="TIGR00200">
    <property type="entry name" value="cinA_nterm"/>
    <property type="match status" value="1"/>
</dbReference>
<dbReference type="Gene3D" id="3.40.980.10">
    <property type="entry name" value="MoaB/Mog-like domain"/>
    <property type="match status" value="1"/>
</dbReference>
<name>A0A0M0KIY1_ALKHA</name>
<dbReference type="Pfam" id="PF02464">
    <property type="entry name" value="CinA"/>
    <property type="match status" value="1"/>
</dbReference>
<evidence type="ECO:0000256" key="1">
    <source>
        <dbReference type="HAMAP-Rule" id="MF_00226"/>
    </source>
</evidence>
<dbReference type="EMBL" id="LILD01000001">
    <property type="protein sequence ID" value="KOO38826.1"/>
    <property type="molecule type" value="Genomic_DNA"/>
</dbReference>
<dbReference type="AlphaFoldDB" id="A0A0M0KIY1"/>
<dbReference type="NCBIfam" id="NF001813">
    <property type="entry name" value="PRK00549.1"/>
    <property type="match status" value="1"/>
</dbReference>
<dbReference type="InterPro" id="IPR036653">
    <property type="entry name" value="CinA-like_C"/>
</dbReference>
<accession>A0A0M0KIY1</accession>